<dbReference type="AlphaFoldDB" id="A0A1A8URA8"/>
<reference evidence="2" key="1">
    <citation type="submission" date="2016-05" db="EMBL/GenBank/DDBJ databases">
        <authorList>
            <person name="Lavstsen T."/>
            <person name="Jespersen J.S."/>
        </authorList>
    </citation>
    <scope>NUCLEOTIDE SEQUENCE</scope>
    <source>
        <tissue evidence="2">Brain</tissue>
    </source>
</reference>
<evidence type="ECO:0000256" key="1">
    <source>
        <dbReference type="SAM" id="MobiDB-lite"/>
    </source>
</evidence>
<organism evidence="2">
    <name type="scientific">Nothobranchius furzeri</name>
    <name type="common">Turquoise killifish</name>
    <dbReference type="NCBI Taxonomy" id="105023"/>
    <lineage>
        <taxon>Eukaryota</taxon>
        <taxon>Metazoa</taxon>
        <taxon>Chordata</taxon>
        <taxon>Craniata</taxon>
        <taxon>Vertebrata</taxon>
        <taxon>Euteleostomi</taxon>
        <taxon>Actinopterygii</taxon>
        <taxon>Neopterygii</taxon>
        <taxon>Teleostei</taxon>
        <taxon>Neoteleostei</taxon>
        <taxon>Acanthomorphata</taxon>
        <taxon>Ovalentaria</taxon>
        <taxon>Atherinomorphae</taxon>
        <taxon>Cyprinodontiformes</taxon>
        <taxon>Nothobranchiidae</taxon>
        <taxon>Nothobranchius</taxon>
    </lineage>
</organism>
<name>A0A1A8URA8_NOTFU</name>
<accession>A0A1A8URA8</accession>
<protein>
    <submittedName>
        <fullName evidence="2">Uncharacterized protein</fullName>
    </submittedName>
</protein>
<reference evidence="2" key="2">
    <citation type="submission" date="2016-06" db="EMBL/GenBank/DDBJ databases">
        <title>The genome of a short-lived fish provides insights into sex chromosome evolution and the genetic control of aging.</title>
        <authorList>
            <person name="Reichwald K."/>
            <person name="Felder M."/>
            <person name="Petzold A."/>
            <person name="Koch P."/>
            <person name="Groth M."/>
            <person name="Platzer M."/>
        </authorList>
    </citation>
    <scope>NUCLEOTIDE SEQUENCE</scope>
    <source>
        <tissue evidence="2">Brain</tissue>
    </source>
</reference>
<evidence type="ECO:0000313" key="2">
    <source>
        <dbReference type="EMBL" id="SBS50610.1"/>
    </source>
</evidence>
<gene>
    <name evidence="2" type="primary">Nfu_g_1_006579</name>
</gene>
<proteinExistence type="predicted"/>
<sequence length="114" mass="12415">MSTNSTAEIKMEPGLRRTRVCVGEQQVKKLKSGSSSGGSERSETNVSEMFPFCFPQRCLSGPSTTQRAAPTHVTVHQSPLTSQQNHNVTSPVFLSNVLTTQTDEVGKLKAMEEC</sequence>
<dbReference type="EMBL" id="HAEJ01010153">
    <property type="protein sequence ID" value="SBS50610.1"/>
    <property type="molecule type" value="Transcribed_RNA"/>
</dbReference>
<feature type="region of interest" description="Disordered" evidence="1">
    <location>
        <begin position="26"/>
        <end position="46"/>
    </location>
</feature>